<dbReference type="EMBL" id="JAQQWN010000010">
    <property type="protein sequence ID" value="KAK8062710.1"/>
    <property type="molecule type" value="Genomic_DNA"/>
</dbReference>
<reference evidence="2 3" key="1">
    <citation type="submission" date="2023-01" db="EMBL/GenBank/DDBJ databases">
        <title>Analysis of 21 Apiospora genomes using comparative genomics revels a genus with tremendous synthesis potential of carbohydrate active enzymes and secondary metabolites.</title>
        <authorList>
            <person name="Sorensen T."/>
        </authorList>
    </citation>
    <scope>NUCLEOTIDE SEQUENCE [LARGE SCALE GENOMIC DNA]</scope>
    <source>
        <strain evidence="2 3">CBS 114990</strain>
    </source>
</reference>
<evidence type="ECO:0000313" key="2">
    <source>
        <dbReference type="EMBL" id="KAK8062710.1"/>
    </source>
</evidence>
<evidence type="ECO:0000313" key="3">
    <source>
        <dbReference type="Proteomes" id="UP001433268"/>
    </source>
</evidence>
<evidence type="ECO:0000256" key="1">
    <source>
        <dbReference type="SAM" id="MobiDB-lite"/>
    </source>
</evidence>
<proteinExistence type="predicted"/>
<feature type="region of interest" description="Disordered" evidence="1">
    <location>
        <begin position="164"/>
        <end position="225"/>
    </location>
</feature>
<dbReference type="Proteomes" id="UP001433268">
    <property type="component" value="Unassembled WGS sequence"/>
</dbReference>
<dbReference type="RefSeq" id="XP_066661309.1">
    <property type="nucleotide sequence ID" value="XM_066819121.1"/>
</dbReference>
<sequence length="251" mass="24973">MQLTTLLTHHGVYRHRCAGGRCTTDHDHDCSLIHFGTESPGGGGPQQGGRPQVHVTVETPASDDACGKGTNTTILIPIDGVYTNRTALGKVAALYLTGVTGGNPGPRLEDITCVPYLKENGTGTPAGNTFTYNLPSHLAPTVGTPNHIGSIFCMVPFPAGGIPGAGSGKPPGGGAPGGGSAAAPGHNATSVNTPSTPAPTPINPTATPPGSSAPPPPAQSSQVPASGVEELGVPVLVSAALFGVLGIMFTL</sequence>
<keyword evidence="3" id="KW-1185">Reference proteome</keyword>
<comment type="caution">
    <text evidence="2">The sequence shown here is derived from an EMBL/GenBank/DDBJ whole genome shotgun (WGS) entry which is preliminary data.</text>
</comment>
<gene>
    <name evidence="2" type="ORF">PG997_014807</name>
</gene>
<protein>
    <submittedName>
        <fullName evidence="2">Uncharacterized protein</fullName>
    </submittedName>
</protein>
<organism evidence="2 3">
    <name type="scientific">Apiospora hydei</name>
    <dbReference type="NCBI Taxonomy" id="1337664"/>
    <lineage>
        <taxon>Eukaryota</taxon>
        <taxon>Fungi</taxon>
        <taxon>Dikarya</taxon>
        <taxon>Ascomycota</taxon>
        <taxon>Pezizomycotina</taxon>
        <taxon>Sordariomycetes</taxon>
        <taxon>Xylariomycetidae</taxon>
        <taxon>Amphisphaeriales</taxon>
        <taxon>Apiosporaceae</taxon>
        <taxon>Apiospora</taxon>
    </lineage>
</organism>
<dbReference type="GeneID" id="92052181"/>
<accession>A0ABR1UUY7</accession>
<feature type="compositionally biased region" description="Gly residues" evidence="1">
    <location>
        <begin position="164"/>
        <end position="180"/>
    </location>
</feature>
<name>A0ABR1UUY7_9PEZI</name>